<evidence type="ECO:0000256" key="1">
    <source>
        <dbReference type="SAM" id="Phobius"/>
    </source>
</evidence>
<feature type="non-terminal residue" evidence="2">
    <location>
        <position position="1"/>
    </location>
</feature>
<accession>A0A0V0S075</accession>
<dbReference type="STRING" id="6336.A0A0V0S075"/>
<feature type="transmembrane region" description="Helical" evidence="1">
    <location>
        <begin position="64"/>
        <end position="86"/>
    </location>
</feature>
<name>A0A0V0S075_9BILA</name>
<keyword evidence="1" id="KW-0812">Transmembrane</keyword>
<comment type="caution">
    <text evidence="2">The sequence shown here is derived from an EMBL/GenBank/DDBJ whole genome shotgun (WGS) entry which is preliminary data.</text>
</comment>
<reference evidence="2 3" key="1">
    <citation type="submission" date="2015-01" db="EMBL/GenBank/DDBJ databases">
        <title>Evolution of Trichinella species and genotypes.</title>
        <authorList>
            <person name="Korhonen P.K."/>
            <person name="Edoardo P."/>
            <person name="Giuseppe L.R."/>
            <person name="Gasser R.B."/>
        </authorList>
    </citation>
    <scope>NUCLEOTIDE SEQUENCE [LARGE SCALE GENOMIC DNA]</scope>
    <source>
        <strain evidence="2">ISS37</strain>
    </source>
</reference>
<dbReference type="EMBL" id="JYDL01000052">
    <property type="protein sequence ID" value="KRX20089.1"/>
    <property type="molecule type" value="Genomic_DNA"/>
</dbReference>
<proteinExistence type="predicted"/>
<dbReference type="OrthoDB" id="5920086at2759"/>
<keyword evidence="1" id="KW-1133">Transmembrane helix</keyword>
<dbReference type="Proteomes" id="UP000054630">
    <property type="component" value="Unassembled WGS sequence"/>
</dbReference>
<sequence>LDILREIVLSLEMVDTVVVEAVVEVELLVAVVGMTVVSTVTELVIWQEIVNLEAMPTMDTVFEVVTVVTMVEAFMGVAVLCATLAVKAGTSLKNVVVGFRALYAIRRGTSLVTVRIPLTEIEMWEGESALPAVTPDTWRVNAQTPLMKLVAPKEWQMTRSKKAKMLVAMCEGRGRLRVASNF</sequence>
<dbReference type="AlphaFoldDB" id="A0A0V0S075"/>
<keyword evidence="3" id="KW-1185">Reference proteome</keyword>
<evidence type="ECO:0000313" key="3">
    <source>
        <dbReference type="Proteomes" id="UP000054630"/>
    </source>
</evidence>
<organism evidence="2 3">
    <name type="scientific">Trichinella nelsoni</name>
    <dbReference type="NCBI Taxonomy" id="6336"/>
    <lineage>
        <taxon>Eukaryota</taxon>
        <taxon>Metazoa</taxon>
        <taxon>Ecdysozoa</taxon>
        <taxon>Nematoda</taxon>
        <taxon>Enoplea</taxon>
        <taxon>Dorylaimia</taxon>
        <taxon>Trichinellida</taxon>
        <taxon>Trichinellidae</taxon>
        <taxon>Trichinella</taxon>
    </lineage>
</organism>
<protein>
    <submittedName>
        <fullName evidence="2">Uncharacterized protein</fullName>
    </submittedName>
</protein>
<keyword evidence="1" id="KW-0472">Membrane</keyword>
<evidence type="ECO:0000313" key="2">
    <source>
        <dbReference type="EMBL" id="KRX20089.1"/>
    </source>
</evidence>
<gene>
    <name evidence="2" type="ORF">T07_10253</name>
</gene>